<feature type="transmembrane region" description="Helical" evidence="1">
    <location>
        <begin position="114"/>
        <end position="131"/>
    </location>
</feature>
<dbReference type="OrthoDB" id="9786505at2"/>
<dbReference type="eggNOG" id="COG2064">
    <property type="taxonomic scope" value="Bacteria"/>
</dbReference>
<proteinExistence type="predicted"/>
<evidence type="ECO:0000313" key="3">
    <source>
        <dbReference type="Proteomes" id="UP000029500"/>
    </source>
</evidence>
<dbReference type="AlphaFoldDB" id="A0A089MFK6"/>
<dbReference type="Proteomes" id="UP000029500">
    <property type="component" value="Chromosome"/>
</dbReference>
<dbReference type="HOGENOM" id="CLU_1018208_0_0_9"/>
<feature type="transmembrane region" description="Helical" evidence="1">
    <location>
        <begin position="6"/>
        <end position="24"/>
    </location>
</feature>
<dbReference type="STRING" id="189425.PGRAT_23380"/>
<feature type="transmembrane region" description="Helical" evidence="1">
    <location>
        <begin position="262"/>
        <end position="280"/>
    </location>
</feature>
<name>A0A089MFK6_9BACL</name>
<dbReference type="RefSeq" id="WP_025705856.1">
    <property type="nucleotide sequence ID" value="NZ_CP009287.1"/>
</dbReference>
<evidence type="ECO:0000256" key="1">
    <source>
        <dbReference type="SAM" id="Phobius"/>
    </source>
</evidence>
<evidence type="ECO:0000313" key="2">
    <source>
        <dbReference type="EMBL" id="AIQ70263.1"/>
    </source>
</evidence>
<dbReference type="KEGG" id="pgm:PGRAT_23380"/>
<feature type="transmembrane region" description="Helical" evidence="1">
    <location>
        <begin position="89"/>
        <end position="108"/>
    </location>
</feature>
<keyword evidence="1" id="KW-1133">Transmembrane helix</keyword>
<reference evidence="2 3" key="1">
    <citation type="submission" date="2014-08" db="EMBL/GenBank/DDBJ databases">
        <title>Comparative genomics of the Paenibacillus odorifer group.</title>
        <authorList>
            <person name="den Bakker H.C."/>
            <person name="Tsai Y.-C."/>
            <person name="Martin N."/>
            <person name="Korlach J."/>
            <person name="Wiedmann M."/>
        </authorList>
    </citation>
    <scope>NUCLEOTIDE SEQUENCE [LARGE SCALE GENOMIC DNA]</scope>
    <source>
        <strain evidence="2 3">DSM 15220</strain>
    </source>
</reference>
<protein>
    <submittedName>
        <fullName evidence="2">Secretion protein F</fullName>
    </submittedName>
</protein>
<accession>A0A089MFK6</accession>
<dbReference type="EMBL" id="CP009287">
    <property type="protein sequence ID" value="AIQ70263.1"/>
    <property type="molecule type" value="Genomic_DNA"/>
</dbReference>
<gene>
    <name evidence="2" type="ORF">PGRAT_23380</name>
</gene>
<keyword evidence="1" id="KW-0472">Membrane</keyword>
<sequence length="290" mass="32608">MTCILIGFQFLMAVGSYFIVAEWIKLPTLASTRATLLVARIGKAKDSILQSVIFRLSTWLAGKLKLSDYYKRKTAATLRSAGISLTPEAYLAGAIVKAGLIFCAGFFILPLLPLLFPVFMFLAIAVFFKESRQADEVVRKKREQIEVELPRFVATIAQELKASRDVLRLLEVYSKHAGGSLEHELNMTVADMKSGNQETALLRLEARLGSSMLSDVVRGLLAVMRGDQGSVYFDMLAHDFKLMEIQRLKLTAMKRPGKIRKYSLWMLVCFMLMYVVILSMEIMRTVGTLF</sequence>
<keyword evidence="1" id="KW-0812">Transmembrane</keyword>
<organism evidence="2 3">
    <name type="scientific">Paenibacillus graminis</name>
    <dbReference type="NCBI Taxonomy" id="189425"/>
    <lineage>
        <taxon>Bacteria</taxon>
        <taxon>Bacillati</taxon>
        <taxon>Bacillota</taxon>
        <taxon>Bacilli</taxon>
        <taxon>Bacillales</taxon>
        <taxon>Paenibacillaceae</taxon>
        <taxon>Paenibacillus</taxon>
    </lineage>
</organism>
<keyword evidence="3" id="KW-1185">Reference proteome</keyword>